<dbReference type="PANTHER" id="PTHR47962:SF7">
    <property type="entry name" value="MITOCHONDRIAL ATP-DEPENDENT HELICASE IRC3-RELATED"/>
    <property type="match status" value="1"/>
</dbReference>
<dbReference type="InterPro" id="IPR052511">
    <property type="entry name" value="ATP-dep_Helicase"/>
</dbReference>
<dbReference type="Pfam" id="PF11907">
    <property type="entry name" value="DUF3427"/>
    <property type="match status" value="1"/>
</dbReference>
<dbReference type="EMBL" id="BMYD01000003">
    <property type="protein sequence ID" value="GHA83822.1"/>
    <property type="molecule type" value="Genomic_DNA"/>
</dbReference>
<dbReference type="CDD" id="cd18032">
    <property type="entry name" value="DEXHc_RE_I_III_res"/>
    <property type="match status" value="1"/>
</dbReference>
<dbReference type="SUPFAM" id="SSF56024">
    <property type="entry name" value="Phospholipase D/nuclease"/>
    <property type="match status" value="1"/>
</dbReference>
<evidence type="ECO:0000259" key="2">
    <source>
        <dbReference type="PROSITE" id="PS51192"/>
    </source>
</evidence>
<dbReference type="Proteomes" id="UP000646426">
    <property type="component" value="Unassembled WGS sequence"/>
</dbReference>
<dbReference type="SMART" id="SM00487">
    <property type="entry name" value="DEXDc"/>
    <property type="match status" value="1"/>
</dbReference>
<dbReference type="GO" id="GO:0006793">
    <property type="term" value="P:phosphorus metabolic process"/>
    <property type="evidence" value="ECO:0007669"/>
    <property type="project" value="UniProtKB-ARBA"/>
</dbReference>
<dbReference type="InterPro" id="IPR006935">
    <property type="entry name" value="Helicase/UvrB_N"/>
</dbReference>
<keyword evidence="5" id="KW-1185">Reference proteome</keyword>
<dbReference type="PANTHER" id="PTHR47962">
    <property type="entry name" value="ATP-DEPENDENT HELICASE LHR-RELATED-RELATED"/>
    <property type="match status" value="1"/>
</dbReference>
<keyword evidence="4" id="KW-0547">Nucleotide-binding</keyword>
<dbReference type="GO" id="GO:0004386">
    <property type="term" value="F:helicase activity"/>
    <property type="evidence" value="ECO:0007669"/>
    <property type="project" value="UniProtKB-KW"/>
</dbReference>
<dbReference type="SMART" id="SM00490">
    <property type="entry name" value="HELICc"/>
    <property type="match status" value="1"/>
</dbReference>
<dbReference type="Gene3D" id="3.30.870.10">
    <property type="entry name" value="Endonuclease Chain A"/>
    <property type="match status" value="1"/>
</dbReference>
<reference evidence="4" key="1">
    <citation type="journal article" date="2014" name="Int. J. Syst. Evol. Microbiol.">
        <title>Complete genome sequence of Corynebacterium casei LMG S-19264T (=DSM 44701T), isolated from a smear-ripened cheese.</title>
        <authorList>
            <consortium name="US DOE Joint Genome Institute (JGI-PGF)"/>
            <person name="Walter F."/>
            <person name="Albersmeier A."/>
            <person name="Kalinowski J."/>
            <person name="Ruckert C."/>
        </authorList>
    </citation>
    <scope>NUCLEOTIDE SEQUENCE</scope>
    <source>
        <strain evidence="4">KCTC 23077</strain>
    </source>
</reference>
<keyword evidence="4" id="KW-0347">Helicase</keyword>
<dbReference type="GO" id="GO:0005524">
    <property type="term" value="F:ATP binding"/>
    <property type="evidence" value="ECO:0007669"/>
    <property type="project" value="InterPro"/>
</dbReference>
<dbReference type="InterPro" id="IPR027417">
    <property type="entry name" value="P-loop_NTPase"/>
</dbReference>
<dbReference type="PROSITE" id="PS51192">
    <property type="entry name" value="HELICASE_ATP_BIND_1"/>
    <property type="match status" value="1"/>
</dbReference>
<evidence type="ECO:0000313" key="5">
    <source>
        <dbReference type="Proteomes" id="UP000646426"/>
    </source>
</evidence>
<name>A0A918W826_9GAMM</name>
<dbReference type="PROSITE" id="PS51194">
    <property type="entry name" value="HELICASE_CTER"/>
    <property type="match status" value="1"/>
</dbReference>
<dbReference type="InterPro" id="IPR001736">
    <property type="entry name" value="PLipase_D/transphosphatidylase"/>
</dbReference>
<dbReference type="GO" id="GO:0003677">
    <property type="term" value="F:DNA binding"/>
    <property type="evidence" value="ECO:0007669"/>
    <property type="project" value="InterPro"/>
</dbReference>
<dbReference type="GO" id="GO:0016887">
    <property type="term" value="F:ATP hydrolysis activity"/>
    <property type="evidence" value="ECO:0007669"/>
    <property type="project" value="TreeGrafter"/>
</dbReference>
<dbReference type="AlphaFoldDB" id="A0A918W826"/>
<dbReference type="Pfam" id="PF00271">
    <property type="entry name" value="Helicase_C"/>
    <property type="match status" value="1"/>
</dbReference>
<protein>
    <submittedName>
        <fullName evidence="4">Helicase</fullName>
    </submittedName>
</protein>
<keyword evidence="4" id="KW-0378">Hydrolase</keyword>
<feature type="domain" description="Helicase ATP-binding" evidence="2">
    <location>
        <begin position="324"/>
        <end position="464"/>
    </location>
</feature>
<proteinExistence type="predicted"/>
<dbReference type="CDD" id="cd18799">
    <property type="entry name" value="SF2_C_EcoAI-like"/>
    <property type="match status" value="1"/>
</dbReference>
<feature type="domain" description="Helicase C-terminal" evidence="3">
    <location>
        <begin position="538"/>
        <end position="684"/>
    </location>
</feature>
<dbReference type="Gene3D" id="3.40.50.300">
    <property type="entry name" value="P-loop containing nucleotide triphosphate hydrolases"/>
    <property type="match status" value="2"/>
</dbReference>
<dbReference type="Pfam" id="PF04851">
    <property type="entry name" value="ResIII"/>
    <property type="match status" value="1"/>
</dbReference>
<dbReference type="InterPro" id="IPR001650">
    <property type="entry name" value="Helicase_C-like"/>
</dbReference>
<evidence type="ECO:0000259" key="1">
    <source>
        <dbReference type="PROSITE" id="PS50035"/>
    </source>
</evidence>
<reference evidence="4" key="2">
    <citation type="submission" date="2020-09" db="EMBL/GenBank/DDBJ databases">
        <authorList>
            <person name="Sun Q."/>
            <person name="Kim S."/>
        </authorList>
    </citation>
    <scope>NUCLEOTIDE SEQUENCE</scope>
    <source>
        <strain evidence="4">KCTC 23077</strain>
    </source>
</reference>
<dbReference type="InterPro" id="IPR014001">
    <property type="entry name" value="Helicase_ATP-bd"/>
</dbReference>
<keyword evidence="4" id="KW-0067">ATP-binding</keyword>
<dbReference type="InterPro" id="IPR025202">
    <property type="entry name" value="PLD-like_dom"/>
</dbReference>
<gene>
    <name evidence="4" type="ORF">GCM10007067_22440</name>
</gene>
<dbReference type="PROSITE" id="PS50035">
    <property type="entry name" value="PLD"/>
    <property type="match status" value="1"/>
</dbReference>
<dbReference type="SUPFAM" id="SSF52540">
    <property type="entry name" value="P-loop containing nucleoside triphosphate hydrolases"/>
    <property type="match status" value="1"/>
</dbReference>
<dbReference type="InterPro" id="IPR021835">
    <property type="entry name" value="DUF3427"/>
</dbReference>
<accession>A0A918W826</accession>
<sequence>MSDLQPGLYEVLITSGLEERLQQLGQQLVAERSQLHPEEAADRIALHLGRLLKQTVSSFDRKQRASLGIALAQQVIRLLQDVPSAGVDQKDKLHDDGSVLRAIMGLLPDGAPAAVSLPATPLLDTTLLTNAPGEPRVGHQLRTEIPSADRIDVLMAFVRQTGIRPLTDLLRRHCEHGRRLRLLTTTYTGSTELAALEALHELGAEIRVSYDTSSTRLHAKAWLFHRASGYSTAYIGSSNLTHSAQVTGLEWNVRVAGARNPDVIDKFSAVFETYWSNEDFRPFDPAEFRLLTQVPANSGPRVYLSPIELRPEPFQSRLLELIELSRLQGHHRNLLVAATGTGKTVMAALDYQRLRARLPRARLLFVAHRKEILEQSLATFRHALRDAAFGELWVDGQRPAAFEHVFASIQTLAAATLANLQPDHFDVVIVDEFHHAAAPTYSNLLEHLLPRELLGLTATPERGDGAPILQWFGGRIAAELRLWDAIDQQRLAPFAYYGINDGTDLRNVTWRRGTGYDVGELENLVTGSDVLARLVIANVERTVPDLHKMRALGFCVSVRHAEFMAAHFRAAGLPAVAVVGTTPSPARAEALQQLASGALRAVFTVDLFNEGVDIPSIDTLLLLRHTDSSTIFLQQLGRGLRRHPEKTVCTVLDFVAQHRKEFRFQNRLGALLGGTRKRVIEQVEQGFPFLPSGCHMQLDPVAARIVLDNLKNSVPSTWPSKANELRRVAEHVGRPTLTRFLDETGLSLEEIYAANHCWSDLLEAGGISTLPHGPHEAALRRGLGRVLHVDDPERIGAYQAFATSADELTPEVQGLRERRLLHMLVAVLLETVPGAAESLEAGAALLRQHPQVLAELLELLDVLEARIDHVQEPLATLAEVPLNVHARYTRREILAALGPASSTPVPTWREGVRWFPEGCVDAFVFTLDKSDGQFAPTTRYRDYAISRELIHWESQSTTRESSETGLRYQQHATRGSHVLLFARLTQDDRAFWFLGPATYVSHEGERPMAIKWRLVSELPGDLFAQFAAAVS</sequence>
<organism evidence="4 5">
    <name type="scientific">Cognatilysobacter bugurensis</name>
    <dbReference type="NCBI Taxonomy" id="543356"/>
    <lineage>
        <taxon>Bacteria</taxon>
        <taxon>Pseudomonadati</taxon>
        <taxon>Pseudomonadota</taxon>
        <taxon>Gammaproteobacteria</taxon>
        <taxon>Lysobacterales</taxon>
        <taxon>Lysobacteraceae</taxon>
        <taxon>Cognatilysobacter</taxon>
    </lineage>
</organism>
<comment type="caution">
    <text evidence="4">The sequence shown here is derived from an EMBL/GenBank/DDBJ whole genome shotgun (WGS) entry which is preliminary data.</text>
</comment>
<feature type="domain" description="PLD phosphodiesterase" evidence="1">
    <location>
        <begin position="213"/>
        <end position="244"/>
    </location>
</feature>
<dbReference type="RefSeq" id="WP_189456546.1">
    <property type="nucleotide sequence ID" value="NZ_BMYD01000003.1"/>
</dbReference>
<evidence type="ECO:0000259" key="3">
    <source>
        <dbReference type="PROSITE" id="PS51194"/>
    </source>
</evidence>
<evidence type="ECO:0000313" key="4">
    <source>
        <dbReference type="EMBL" id="GHA83822.1"/>
    </source>
</evidence>
<dbReference type="Pfam" id="PF13091">
    <property type="entry name" value="PLDc_2"/>
    <property type="match status" value="1"/>
</dbReference>